<dbReference type="PANTHER" id="PTHR11203:SF37">
    <property type="entry name" value="INTEGRATOR COMPLEX SUBUNIT 11"/>
    <property type="match status" value="1"/>
</dbReference>
<evidence type="ECO:0000256" key="1">
    <source>
        <dbReference type="ARBA" id="ARBA00022801"/>
    </source>
</evidence>
<dbReference type="GO" id="GO:0004521">
    <property type="term" value="F:RNA endonuclease activity"/>
    <property type="evidence" value="ECO:0007669"/>
    <property type="project" value="TreeGrafter"/>
</dbReference>
<evidence type="ECO:0000313" key="5">
    <source>
        <dbReference type="Proteomes" id="UP000312102"/>
    </source>
</evidence>
<feature type="domain" description="Metallo-beta-lactamase" evidence="2">
    <location>
        <begin position="13"/>
        <end position="255"/>
    </location>
</feature>
<dbReference type="InterPro" id="IPR001279">
    <property type="entry name" value="Metallo-B-lactamas"/>
</dbReference>
<dbReference type="Pfam" id="PF07521">
    <property type="entry name" value="RMMBL"/>
    <property type="match status" value="1"/>
</dbReference>
<dbReference type="InterPro" id="IPR036866">
    <property type="entry name" value="RibonucZ/Hydroxyglut_hydro"/>
</dbReference>
<proteinExistence type="predicted"/>
<dbReference type="AlphaFoldDB" id="A0AAE6FUK7"/>
<keyword evidence="5" id="KW-1185">Reference proteome</keyword>
<dbReference type="EMBL" id="CP040986">
    <property type="protein sequence ID" value="QDD14078.1"/>
    <property type="molecule type" value="Genomic_DNA"/>
</dbReference>
<dbReference type="InterPro" id="IPR022712">
    <property type="entry name" value="Beta_Casp"/>
</dbReference>
<evidence type="ECO:0000313" key="4">
    <source>
        <dbReference type="EMBL" id="QDD14078.1"/>
    </source>
</evidence>
<dbReference type="SMART" id="SM00849">
    <property type="entry name" value="Lactamase_B"/>
    <property type="match status" value="1"/>
</dbReference>
<dbReference type="Proteomes" id="UP000312102">
    <property type="component" value="Chromosome"/>
</dbReference>
<dbReference type="SUPFAM" id="SSF56281">
    <property type="entry name" value="Metallo-hydrolase/oxidoreductase"/>
    <property type="match status" value="1"/>
</dbReference>
<dbReference type="Gene3D" id="3.40.50.10890">
    <property type="match status" value="1"/>
</dbReference>
<accession>A0AAE6FUK7</accession>
<dbReference type="KEGG" id="mrk:FIT61_06550"/>
<reference evidence="4 5" key="1">
    <citation type="journal article" date="2019" name="ISME J.">
        <title>Evolution in action: habitat transition from sediment to the pelagial leads to genome streamlining in Methylophilaceae.</title>
        <authorList>
            <person name="Salcher M."/>
            <person name="Schaefle D."/>
            <person name="Kaspar M."/>
            <person name="Neuenschwander S.M."/>
            <person name="Ghai R."/>
        </authorList>
    </citation>
    <scope>NUCLEOTIDE SEQUENCE [LARGE SCALE GENOMIC DNA]</scope>
    <source>
        <strain evidence="4 5">MMS-RI-1</strain>
    </source>
</reference>
<dbReference type="SMART" id="SM01027">
    <property type="entry name" value="Beta-Casp"/>
    <property type="match status" value="1"/>
</dbReference>
<dbReference type="Gene3D" id="3.60.15.10">
    <property type="entry name" value="Ribonuclease Z/Hydroxyacylglutathione hydrolase-like"/>
    <property type="match status" value="1"/>
</dbReference>
<dbReference type="PANTHER" id="PTHR11203">
    <property type="entry name" value="CLEAVAGE AND POLYADENYLATION SPECIFICITY FACTOR FAMILY MEMBER"/>
    <property type="match status" value="1"/>
</dbReference>
<organism evidence="4 5">
    <name type="scientific">Candidatus Methylopumilus rimovensis</name>
    <dbReference type="NCBI Taxonomy" id="2588535"/>
    <lineage>
        <taxon>Bacteria</taxon>
        <taxon>Pseudomonadati</taxon>
        <taxon>Pseudomonadota</taxon>
        <taxon>Betaproteobacteria</taxon>
        <taxon>Nitrosomonadales</taxon>
        <taxon>Methylophilaceae</taxon>
        <taxon>Candidatus Methylopumilus</taxon>
    </lineage>
</organism>
<dbReference type="InterPro" id="IPR011108">
    <property type="entry name" value="RMMBL"/>
</dbReference>
<protein>
    <submittedName>
        <fullName evidence="4">MBL fold metallo-hydrolase</fullName>
    </submittedName>
</protein>
<keyword evidence="1" id="KW-0378">Hydrolase</keyword>
<dbReference type="Pfam" id="PF12706">
    <property type="entry name" value="Lactamase_B_2"/>
    <property type="match status" value="1"/>
</dbReference>
<evidence type="ECO:0000259" key="3">
    <source>
        <dbReference type="SMART" id="SM01027"/>
    </source>
</evidence>
<dbReference type="CDD" id="cd16295">
    <property type="entry name" value="TTHA0252-CPSF-like_MBL-fold"/>
    <property type="match status" value="1"/>
</dbReference>
<dbReference type="RefSeq" id="WP_139883870.1">
    <property type="nucleotide sequence ID" value="NZ_CP040986.1"/>
</dbReference>
<gene>
    <name evidence="4" type="ORF">FIT61_06550</name>
</gene>
<name>A0AAE6FUK7_9PROT</name>
<feature type="domain" description="Beta-Casp" evidence="3">
    <location>
        <begin position="260"/>
        <end position="385"/>
    </location>
</feature>
<sequence length="472" mass="52892">MQIQFLGAAGEVTGSKYLIHTSLEESSCKFLVDYGMFQGAREADEKNQKLLPLHPEEISFLVLTHAHIDHCGLIPRLCAEGFKGPIYCTTTTAKLLEIMLLDSAHIQVSDFERAERKNKLGKWRGDMPVLLYDTKQAIESLNQVKAIPYAKKFSPTPSIEVTFEEAGHILGSSIAVIDVKEKNEASKRLVFSGDLGMFEKPIFRQPSLIESADVLIVESTYGDRLHRNIKETENELVEIVTQTLERGGNVIMPAFAVGRTQEILFILADLIRRERLPHLNVWVDSPMATKVTELTTACMDELDDDAKLLYQWLLDHKNKIDVRFVGDVEESKSLNRLKSGAIIISSSGMCQAGRILHHLINNLPFEKNAIVITGFQALRTLGRRLVDEAVSVKIMGEYVDVKASIHTLGGLSAHADRDNLLKWLKGFKQKPKHVFVVHGEPSASVHFVQSIRETLNWNDVIIPTLQSTFDIS</sequence>
<dbReference type="GO" id="GO:0016787">
    <property type="term" value="F:hydrolase activity"/>
    <property type="evidence" value="ECO:0007669"/>
    <property type="project" value="UniProtKB-KW"/>
</dbReference>
<dbReference type="Pfam" id="PF10996">
    <property type="entry name" value="Beta-Casp"/>
    <property type="match status" value="1"/>
</dbReference>
<dbReference type="InterPro" id="IPR050698">
    <property type="entry name" value="MBL"/>
</dbReference>
<evidence type="ECO:0000259" key="2">
    <source>
        <dbReference type="SMART" id="SM00849"/>
    </source>
</evidence>